<sequence>MKTAQWILSTALTALLIWEPSRMVGSGSSDHSGRPDCFAGLRKFDPLIHKKVYQIGVHAPGGIDTAWREFNTTFVDYLTATAGQRFDPPISFNMTTSDQPITDWVDGREENEMDFIYSDTGVMSCFGVEMGAQILATTVSHMKVRGHEYNLDLFGGVIFTRADNYGINTLNDLKDKVIGALDISDFAGGQVQFYVMQESGLDFIMDPKQVVFTDNQYKIVTAVRIKSDAPRFEIKEFLLTALFSFAFDIVNVLLALSFTAPIFPEWPLAATTHVPADVAAEVQAALLKLDQHKRVGERVKACTPEICSIQHCENGTIPNICSVAPVEFFDDDSPCDTTRELAELARKAGIAGNHNGFRAPRSYFELRTMQEAAGFLQQDDKGKWQCIRASTLYESVICPEGHYKVNRDRFNQTCIEAGLPCPEGHDCYCKPCVKAFEVDVYEYSHGRGDVQELSRIGTGCDKMDLCGTVEQTKLITFRAIDNKERDNAIVKAKIHMDQSSNEVPVSKVENASYTYEFSFTEDILGVGILEVFVDNKQIPESPFRVQIYPRDCNLDFPGKGMSPMADGQCDCDSGTIKIAGDCMSSSTFAIIISSIILVLALEIGYVFLRYKRRKSDEMWLVNVEELHFSEPVEVVGQGSFGVVLVAEYRGTKVAIKRALPPSNKGSTTRKGSKGGLASGSLDAKGSRDIESGLLDEPEDARAQKRGNTVRRSSVVSRGSALSKGSAFSREDTSSTPSAEGASRESVASRSSDLSFLNENDFEMSHGRWWAQWCPSVFGLTKDHTRLKSSILVETTSASNRNLSMKALFCPWFDAQSKQKEEFLEEMRLLSRLRHPCITTVMGAVVTGGHDPMLVMEYMEYGSLYDLLHSETMFFSGEICLQILRDIAQGLRYLHASRPPILHGDLKAKNILIDSRFRAKVCDFGLSTKKKGGISGTPFYLAPEYLRGKSDYNTTCDMYSVGIIIYELYSRQDPYKGENYKTVLRRVCDPRKNHRPTISATAPPKLVGLMKNLWSPDPFFRPQAKDLDVALMDMNMRDAEPLLANDPRSKPVTKDMFDEMFPKHVAEALKAGQKVDPEQHDLVTVVFAEIVHFQDIARKLPPMKVTTMLDRVFFALDRQAKEHEIFKVETVGECYMGVTNLGGKQEASHVKHVALFALAALEEVANILIDEDEPKVGHVHIHVGFHSGPVVTNVIGSLNPRYGLFGDTVNTASRMESNCLPNRIQCSEKSALILQEQDPDILVLKRGKVPIKGKGEMITYWVGEEALKKQHKDDNLFGKTVSFEGGPRSMDSITKVVLGSHDSKGSSSILKKKKASKGQFPSTG</sequence>
<dbReference type="InterPro" id="IPR017441">
    <property type="entry name" value="Protein_kinase_ATP_BS"/>
</dbReference>
<dbReference type="Gene3D" id="2.60.40.10">
    <property type="entry name" value="Immunoglobulins"/>
    <property type="match status" value="1"/>
</dbReference>
<evidence type="ECO:0000256" key="12">
    <source>
        <dbReference type="SAM" id="MobiDB-lite"/>
    </source>
</evidence>
<evidence type="ECO:0000256" key="8">
    <source>
        <dbReference type="ARBA" id="ARBA00023239"/>
    </source>
</evidence>
<evidence type="ECO:0000256" key="3">
    <source>
        <dbReference type="ARBA" id="ARBA00022692"/>
    </source>
</evidence>
<dbReference type="OrthoDB" id="39098at2759"/>
<evidence type="ECO:0000256" key="2">
    <source>
        <dbReference type="ARBA" id="ARBA00012202"/>
    </source>
</evidence>
<keyword evidence="13" id="KW-0732">Signal</keyword>
<dbReference type="InterPro" id="IPR001054">
    <property type="entry name" value="A/G_cyclase"/>
</dbReference>
<dbReference type="SMART" id="SM00220">
    <property type="entry name" value="S_TKc"/>
    <property type="match status" value="1"/>
</dbReference>
<dbReference type="PANTHER" id="PTHR11920">
    <property type="entry name" value="GUANYLYL CYCLASE"/>
    <property type="match status" value="1"/>
</dbReference>
<protein>
    <recommendedName>
        <fullName evidence="2">guanylate cyclase</fullName>
        <ecNumber evidence="2">4.6.1.2</ecNumber>
    </recommendedName>
</protein>
<dbReference type="GO" id="GO:0004672">
    <property type="term" value="F:protein kinase activity"/>
    <property type="evidence" value="ECO:0007669"/>
    <property type="project" value="InterPro"/>
</dbReference>
<dbReference type="PROSITE" id="PS50194">
    <property type="entry name" value="FILAMIN_REPEAT"/>
    <property type="match status" value="1"/>
</dbReference>
<dbReference type="Gene3D" id="3.30.200.20">
    <property type="entry name" value="Phosphorylase Kinase, domain 1"/>
    <property type="match status" value="1"/>
</dbReference>
<dbReference type="PANTHER" id="PTHR11920:SF335">
    <property type="entry name" value="GUANYLATE CYCLASE"/>
    <property type="match status" value="1"/>
</dbReference>
<feature type="domain" description="Protein kinase" evidence="14">
    <location>
        <begin position="629"/>
        <end position="1042"/>
    </location>
</feature>
<dbReference type="Proteomes" id="UP001153069">
    <property type="component" value="Unassembled WGS sequence"/>
</dbReference>
<dbReference type="SUPFAM" id="SSF56112">
    <property type="entry name" value="Protein kinase-like (PK-like)"/>
    <property type="match status" value="1"/>
</dbReference>
<feature type="repeat" description="Filamin" evidence="10">
    <location>
        <begin position="445"/>
        <end position="547"/>
    </location>
</feature>
<dbReference type="Pfam" id="PF00211">
    <property type="entry name" value="Guanylate_cyc"/>
    <property type="match status" value="1"/>
</dbReference>
<keyword evidence="5 11" id="KW-0067">ATP-binding</keyword>
<dbReference type="EMBL" id="CAICTM010001544">
    <property type="protein sequence ID" value="CAB9524509.1"/>
    <property type="molecule type" value="Genomic_DNA"/>
</dbReference>
<evidence type="ECO:0000256" key="11">
    <source>
        <dbReference type="PROSITE-ProRule" id="PRU10141"/>
    </source>
</evidence>
<dbReference type="SMART" id="SM00044">
    <property type="entry name" value="CYCc"/>
    <property type="match status" value="1"/>
</dbReference>
<dbReference type="PROSITE" id="PS00107">
    <property type="entry name" value="PROTEIN_KINASE_ATP"/>
    <property type="match status" value="1"/>
</dbReference>
<dbReference type="PROSITE" id="PS50011">
    <property type="entry name" value="PROTEIN_KINASE_DOM"/>
    <property type="match status" value="1"/>
</dbReference>
<accession>A0A9N8ESE3</accession>
<evidence type="ECO:0000256" key="4">
    <source>
        <dbReference type="ARBA" id="ARBA00022741"/>
    </source>
</evidence>
<keyword evidence="6" id="KW-1133">Transmembrane helix</keyword>
<dbReference type="InterPro" id="IPR008271">
    <property type="entry name" value="Ser/Thr_kinase_AS"/>
</dbReference>
<feature type="binding site" evidence="11">
    <location>
        <position position="656"/>
    </location>
    <ligand>
        <name>ATP</name>
        <dbReference type="ChEBI" id="CHEBI:30616"/>
    </ligand>
</feature>
<evidence type="ECO:0000256" key="7">
    <source>
        <dbReference type="ARBA" id="ARBA00023136"/>
    </source>
</evidence>
<dbReference type="PROSITE" id="PS00108">
    <property type="entry name" value="PROTEIN_KINASE_ST"/>
    <property type="match status" value="1"/>
</dbReference>
<feature type="region of interest" description="Disordered" evidence="12">
    <location>
        <begin position="659"/>
        <end position="749"/>
    </location>
</feature>
<dbReference type="SUPFAM" id="SSF55073">
    <property type="entry name" value="Nucleotide cyclase"/>
    <property type="match status" value="1"/>
</dbReference>
<proteinExistence type="predicted"/>
<organism evidence="16 17">
    <name type="scientific">Seminavis robusta</name>
    <dbReference type="NCBI Taxonomy" id="568900"/>
    <lineage>
        <taxon>Eukaryota</taxon>
        <taxon>Sar</taxon>
        <taxon>Stramenopiles</taxon>
        <taxon>Ochrophyta</taxon>
        <taxon>Bacillariophyta</taxon>
        <taxon>Bacillariophyceae</taxon>
        <taxon>Bacillariophycidae</taxon>
        <taxon>Naviculales</taxon>
        <taxon>Naviculaceae</taxon>
        <taxon>Seminavis</taxon>
    </lineage>
</organism>
<dbReference type="EC" id="4.6.1.2" evidence="2"/>
<dbReference type="InterPro" id="IPR013783">
    <property type="entry name" value="Ig-like_fold"/>
</dbReference>
<dbReference type="GO" id="GO:0004016">
    <property type="term" value="F:adenylate cyclase activity"/>
    <property type="evidence" value="ECO:0007669"/>
    <property type="project" value="TreeGrafter"/>
</dbReference>
<evidence type="ECO:0000256" key="9">
    <source>
        <dbReference type="ARBA" id="ARBA00023293"/>
    </source>
</evidence>
<dbReference type="Pfam" id="PF12974">
    <property type="entry name" value="Phosphonate-bd"/>
    <property type="match status" value="1"/>
</dbReference>
<feature type="domain" description="Guanylate cyclase" evidence="15">
    <location>
        <begin position="1083"/>
        <end position="1215"/>
    </location>
</feature>
<dbReference type="GO" id="GO:0035556">
    <property type="term" value="P:intracellular signal transduction"/>
    <property type="evidence" value="ECO:0007669"/>
    <property type="project" value="InterPro"/>
</dbReference>
<dbReference type="InterPro" id="IPR014756">
    <property type="entry name" value="Ig_E-set"/>
</dbReference>
<keyword evidence="16" id="KW-0808">Transferase</keyword>
<gene>
    <name evidence="16" type="ORF">SEMRO_1546_G281380.1</name>
</gene>
<keyword evidence="9" id="KW-0141">cGMP biosynthesis</keyword>
<dbReference type="InterPro" id="IPR050401">
    <property type="entry name" value="Cyclic_nucleotide_synthase"/>
</dbReference>
<dbReference type="Gene3D" id="3.30.70.1230">
    <property type="entry name" value="Nucleotide cyclase"/>
    <property type="match status" value="1"/>
</dbReference>
<dbReference type="GO" id="GO:0005886">
    <property type="term" value="C:plasma membrane"/>
    <property type="evidence" value="ECO:0007669"/>
    <property type="project" value="TreeGrafter"/>
</dbReference>
<feature type="signal peptide" evidence="13">
    <location>
        <begin position="1"/>
        <end position="23"/>
    </location>
</feature>
<evidence type="ECO:0000313" key="16">
    <source>
        <dbReference type="EMBL" id="CAB9524509.1"/>
    </source>
</evidence>
<dbReference type="SUPFAM" id="SSF81296">
    <property type="entry name" value="E set domains"/>
    <property type="match status" value="1"/>
</dbReference>
<dbReference type="InterPro" id="IPR029787">
    <property type="entry name" value="Nucleotide_cyclase"/>
</dbReference>
<dbReference type="GO" id="GO:0001653">
    <property type="term" value="F:peptide receptor activity"/>
    <property type="evidence" value="ECO:0007669"/>
    <property type="project" value="TreeGrafter"/>
</dbReference>
<keyword evidence="7" id="KW-0472">Membrane</keyword>
<keyword evidence="8" id="KW-0456">Lyase</keyword>
<dbReference type="GO" id="GO:0004383">
    <property type="term" value="F:guanylate cyclase activity"/>
    <property type="evidence" value="ECO:0007669"/>
    <property type="project" value="UniProtKB-EC"/>
</dbReference>
<evidence type="ECO:0000256" key="13">
    <source>
        <dbReference type="SAM" id="SignalP"/>
    </source>
</evidence>
<keyword evidence="16" id="KW-0418">Kinase</keyword>
<dbReference type="CDD" id="cd07302">
    <property type="entry name" value="CHD"/>
    <property type="match status" value="1"/>
</dbReference>
<feature type="region of interest" description="Disordered" evidence="12">
    <location>
        <begin position="1299"/>
        <end position="1323"/>
    </location>
</feature>
<keyword evidence="4 11" id="KW-0547">Nucleotide-binding</keyword>
<comment type="caution">
    <text evidence="16">The sequence shown here is derived from an EMBL/GenBank/DDBJ whole genome shotgun (WGS) entry which is preliminary data.</text>
</comment>
<evidence type="ECO:0000259" key="14">
    <source>
        <dbReference type="PROSITE" id="PS50011"/>
    </source>
</evidence>
<comment type="subcellular location">
    <subcellularLocation>
        <location evidence="1">Membrane</location>
        <topology evidence="1">Single-pass membrane protein</topology>
    </subcellularLocation>
</comment>
<dbReference type="Gene3D" id="1.10.510.10">
    <property type="entry name" value="Transferase(Phosphotransferase) domain 1"/>
    <property type="match status" value="1"/>
</dbReference>
<dbReference type="InterPro" id="IPR017868">
    <property type="entry name" value="Filamin/ABP280_repeat-like"/>
</dbReference>
<dbReference type="InterPro" id="IPR011009">
    <property type="entry name" value="Kinase-like_dom_sf"/>
</dbReference>
<dbReference type="GO" id="GO:0005524">
    <property type="term" value="F:ATP binding"/>
    <property type="evidence" value="ECO:0007669"/>
    <property type="project" value="UniProtKB-UniRule"/>
</dbReference>
<evidence type="ECO:0000313" key="17">
    <source>
        <dbReference type="Proteomes" id="UP001153069"/>
    </source>
</evidence>
<evidence type="ECO:0000256" key="1">
    <source>
        <dbReference type="ARBA" id="ARBA00004167"/>
    </source>
</evidence>
<dbReference type="PROSITE" id="PS50125">
    <property type="entry name" value="GUANYLATE_CYCLASE_2"/>
    <property type="match status" value="1"/>
</dbReference>
<keyword evidence="3" id="KW-0812">Transmembrane</keyword>
<dbReference type="GO" id="GO:0007168">
    <property type="term" value="P:receptor guanylyl cyclase signaling pathway"/>
    <property type="evidence" value="ECO:0007669"/>
    <property type="project" value="TreeGrafter"/>
</dbReference>
<dbReference type="InterPro" id="IPR000719">
    <property type="entry name" value="Prot_kinase_dom"/>
</dbReference>
<evidence type="ECO:0000256" key="10">
    <source>
        <dbReference type="PROSITE-ProRule" id="PRU00087"/>
    </source>
</evidence>
<keyword evidence="17" id="KW-1185">Reference proteome</keyword>
<evidence type="ECO:0000256" key="5">
    <source>
        <dbReference type="ARBA" id="ARBA00022840"/>
    </source>
</evidence>
<evidence type="ECO:0000256" key="6">
    <source>
        <dbReference type="ARBA" id="ARBA00022989"/>
    </source>
</evidence>
<feature type="chain" id="PRO_5040405137" description="guanylate cyclase" evidence="13">
    <location>
        <begin position="24"/>
        <end position="1323"/>
    </location>
</feature>
<dbReference type="Pfam" id="PF00069">
    <property type="entry name" value="Pkinase"/>
    <property type="match status" value="1"/>
</dbReference>
<reference evidence="16" key="1">
    <citation type="submission" date="2020-06" db="EMBL/GenBank/DDBJ databases">
        <authorList>
            <consortium name="Plant Systems Biology data submission"/>
        </authorList>
    </citation>
    <scope>NUCLEOTIDE SEQUENCE</scope>
    <source>
        <strain evidence="16">D6</strain>
    </source>
</reference>
<evidence type="ECO:0000259" key="15">
    <source>
        <dbReference type="PROSITE" id="PS50125"/>
    </source>
</evidence>
<name>A0A9N8ESE3_9STRA</name>